<sequence length="137" mass="14822">MVGGMEIITGVERRRRWRLEDKLRIVAEAERPGACFVEIARRHEIGRSVLWSWRRQVREGVLAAEPTPVFLPVQVTPDPPAAASVPAEPATTSGPAKLASDKAAARIEIALPDGTVIRVDEAIGAAALRRVMAAVRA</sequence>
<dbReference type="GO" id="GO:0004803">
    <property type="term" value="F:transposase activity"/>
    <property type="evidence" value="ECO:0007669"/>
    <property type="project" value="InterPro"/>
</dbReference>
<dbReference type="InterPro" id="IPR010921">
    <property type="entry name" value="Trp_repressor/repl_initiator"/>
</dbReference>
<dbReference type="SUPFAM" id="SSF48295">
    <property type="entry name" value="TrpR-like"/>
    <property type="match status" value="1"/>
</dbReference>
<dbReference type="EMBL" id="CP025185">
    <property type="protein sequence ID" value="AWV20109.1"/>
    <property type="molecule type" value="Genomic_DNA"/>
</dbReference>
<dbReference type="AlphaFoldDB" id="A0A4Y1MR69"/>
<dbReference type="Pfam" id="PF01527">
    <property type="entry name" value="HTH_Tnp_1"/>
    <property type="match status" value="1"/>
</dbReference>
<proteinExistence type="predicted"/>
<gene>
    <name evidence="2" type="ORF">RADP37_05147</name>
</gene>
<name>A0A4Y1MR69_9PROT</name>
<dbReference type="PANTHER" id="PTHR37936">
    <property type="entry name" value="TRANSPOSASE INSC FOR INSERTION ELEMENT IS2A-RELATED"/>
    <property type="match status" value="1"/>
</dbReference>
<geneLocation type="plasmid" evidence="2">
    <name>p4-AD2</name>
</geneLocation>
<accession>A0A4Y1MR69</accession>
<feature type="compositionally biased region" description="Low complexity" evidence="1">
    <location>
        <begin position="81"/>
        <end position="90"/>
    </location>
</feature>
<dbReference type="GO" id="GO:0006313">
    <property type="term" value="P:DNA transposition"/>
    <property type="evidence" value="ECO:0007669"/>
    <property type="project" value="InterPro"/>
</dbReference>
<organism evidence="2">
    <name type="scientific">Roseomonas mucosa</name>
    <dbReference type="NCBI Taxonomy" id="207340"/>
    <lineage>
        <taxon>Bacteria</taxon>
        <taxon>Pseudomonadati</taxon>
        <taxon>Pseudomonadota</taxon>
        <taxon>Alphaproteobacteria</taxon>
        <taxon>Acetobacterales</taxon>
        <taxon>Roseomonadaceae</taxon>
        <taxon>Roseomonas</taxon>
    </lineage>
</organism>
<dbReference type="GO" id="GO:0043565">
    <property type="term" value="F:sequence-specific DNA binding"/>
    <property type="evidence" value="ECO:0007669"/>
    <property type="project" value="InterPro"/>
</dbReference>
<dbReference type="InterPro" id="IPR002514">
    <property type="entry name" value="Transposase_8"/>
</dbReference>
<dbReference type="PANTHER" id="PTHR37936:SF3">
    <property type="entry name" value="TRANSPOSASE INSC FOR INSERTION ELEMENT IS2A-RELATED"/>
    <property type="match status" value="1"/>
</dbReference>
<evidence type="ECO:0000313" key="2">
    <source>
        <dbReference type="EMBL" id="AWV20109.1"/>
    </source>
</evidence>
<protein>
    <submittedName>
        <fullName evidence="2">Transposase</fullName>
    </submittedName>
</protein>
<reference evidence="2" key="1">
    <citation type="submission" date="2017-12" db="EMBL/GenBank/DDBJ databases">
        <authorList>
            <person name="Martens C."/>
            <person name="Dahlstrom E."/>
            <person name="Barbian K."/>
            <person name="Sykora L."/>
            <person name="Ricklefs S."/>
            <person name="Bruno D."/>
            <person name="Anzick I."/>
            <person name="Myles I."/>
            <person name="Datta S.K."/>
        </authorList>
    </citation>
    <scope>NUCLEOTIDE SEQUENCE</scope>
    <source>
        <strain evidence="2">AD2</strain>
        <plasmid evidence="2">p4-AD2</plasmid>
    </source>
</reference>
<evidence type="ECO:0000256" key="1">
    <source>
        <dbReference type="SAM" id="MobiDB-lite"/>
    </source>
</evidence>
<feature type="region of interest" description="Disordered" evidence="1">
    <location>
        <begin position="78"/>
        <end position="99"/>
    </location>
</feature>
<dbReference type="NCBIfam" id="NF047595">
    <property type="entry name" value="IS66_ISRel24_TnpA"/>
    <property type="match status" value="1"/>
</dbReference>
<keyword evidence="2" id="KW-0614">Plasmid</keyword>